<dbReference type="GO" id="GO:0004866">
    <property type="term" value="F:endopeptidase inhibitor activity"/>
    <property type="evidence" value="ECO:0007669"/>
    <property type="project" value="InterPro"/>
</dbReference>
<dbReference type="InterPro" id="IPR051802">
    <property type="entry name" value="YfhM-like"/>
</dbReference>
<dbReference type="Gene3D" id="2.60.40.3710">
    <property type="match status" value="1"/>
</dbReference>
<evidence type="ECO:0000259" key="5">
    <source>
        <dbReference type="SMART" id="SM01360"/>
    </source>
</evidence>
<evidence type="ECO:0000313" key="6">
    <source>
        <dbReference type="EMBL" id="MCD1655001.1"/>
    </source>
</evidence>
<organism evidence="6 7">
    <name type="scientific">Teretinema zuelzerae</name>
    <dbReference type="NCBI Taxonomy" id="156"/>
    <lineage>
        <taxon>Bacteria</taxon>
        <taxon>Pseudomonadati</taxon>
        <taxon>Spirochaetota</taxon>
        <taxon>Spirochaetia</taxon>
        <taxon>Spirochaetales</taxon>
        <taxon>Treponemataceae</taxon>
        <taxon>Teretinema</taxon>
    </lineage>
</organism>
<evidence type="ECO:0000256" key="2">
    <source>
        <dbReference type="ARBA" id="ARBA00022729"/>
    </source>
</evidence>
<dbReference type="Pfam" id="PF07703">
    <property type="entry name" value="A2M_BRD"/>
    <property type="match status" value="1"/>
</dbReference>
<proteinExistence type="inferred from homology"/>
<dbReference type="PANTHER" id="PTHR40094:SF1">
    <property type="entry name" value="UBIQUITIN DOMAIN-CONTAINING PROTEIN"/>
    <property type="match status" value="1"/>
</dbReference>
<dbReference type="InterPro" id="IPR001599">
    <property type="entry name" value="Macroglobln_a2"/>
</dbReference>
<keyword evidence="3" id="KW-0812">Transmembrane</keyword>
<comment type="similarity">
    <text evidence="1">Belongs to the protease inhibitor I39 (alpha-2-macroglobulin) family. Bacterial alpha-2-macroglobulin subfamily.</text>
</comment>
<sequence>MSDTEKNKRKKINLSLVFGTWTPPPYIRFLSNGVSRAFGAAGKFLVRNRKAGFGIAAALAFLAAGFFAFSLWQSRQPKLMEISCEVDGPDTRTDWDDPVPAAYFSFSGSAVPAGEEGNTVEDGITLTPDLPGVWTWVSDSMLSFRPDQDWPVGQTFKVEFAKNYFPDHFKITRTVEFSTEEFRISVRDCEFHIDPENAEVKRVLATVSANWPLDPETVEKNIVIKPDMKADSGTLANREYRASVSYDKDRLNAYIVSEPVGMPVDSVTMTVSAKKGIASSFGGNKTAEDSQASTTIPGMVGFMEIYSIETALVKTPEERYRRVIVLSGNGAVSAKEIAKRTRAWILPVDRPDLPGIKGEKNSSWGMIDLVTQSVLDVSEPLELVPQPNALENNEVNSFSFEAPAGRHVFVRVDDGLEFYGSYRQKGERKSLFRVEEFPREIRILSEGSIVPMTGSKRLALYSRGVGGVKFNIGRVRPDDINHLISQSNGDFNNFSFDNYNFNEYNITEQYAEKTTVAPAEAGAPSWFSFDFSRYLSSIPSKNLRYGLFVFSAEGDTERTRRFKDRRLILVSDLGFYVKKNYDGSNTVFVQSIGSGEAVSGAEVSVVGLNGNALLTANTGASGRVEFADVSGFQREKQPVAWVVRKGEDLSFMPYAAGGRSLDLSNFDTGGVMGATDPKKINAFLFSDRSIYRPGDSMHIGMILKSGDWSVNLERTPLVCAVVNPNGAEVFTKNLSASASGFQEIEWKTEDWAPTGEYTVSLYHLVDESKRKLAFLGSETVKVEEFLPDTLNIRASLAPSAAAGWIKPGAIEGRVTLRNLFGNAAAGNDVQASVSLRPGAQSFPAWKEYRFSDPWDDGKVYTESLGLIETDADGTCSFPIDLAKFEKATYRMTFFAEGFEKESGRSVRTEESVWISPLEYLVGWKADGDLGYINAESERTLSLIAVGPDAKALAVKGLTANIAEIKYISMLVKQPNGEYKYQSVKKSEPVESFPVEIAADGLSWAIPTSRQGDFELTLSGVDGLEYAKIAWSVIGGKNIQRSLDRTAELDVKLDRADYRNGDYVRLFIKAPYAGSGLITIERDRVYTHAWFSSKGNSTVQSILVPEGIEGNAYVTVTWARSISSDEIFMSPLCYASVPFSVSRDKRTNRITLGLPETMRPGEDLKIDYSTSSTGKIAIMAVDEGILQVGRHKTPDPLSFFFRKRALEVGTQQIMDLVLPEFNILRTIGAVGGDAMAEELGRNLNPFKRRKNVPVAYWSGIVDSGPETRSLVYRVPDWFNGTVRVMAVAVSGDTIGSAEQKLTVKAPFVVVPNMPVMAAPGDEFGVSVTVTNTVDGSGSGAKVRLTAHPESGLAVAGETSFDLAIPEGGDETVSFRVKALDVCGNAEIVFTASGAGETSSAAASLSVRPAVPYRTSVITGVVRGGTERVKLERRVRDEFAVRDASVSYLPTGLAKGLWFYLENYPYMCSEQIASATWPFLYPNLVKELGLNPEEARSKIDAAVSVLQSRLREDGTIGVWTSESATELYLNNYCTLFLIDARDHGYYVSDTLYNAALRGVAQVANSSDTGWYALANRSFACYLLARSGTIATPYIEKLRKDMKADKDAAEGYAGLFLAGTSAILRQDLEAGRLLSAVKKELRNPEDSLYADSLCYRSVYLDITARHFPARLKDIGPELLEAIAADLSHKQASSLSANHALMAIESYLDRMPSAESGSVTVDWLDADKARSSLELAGDILRSAAYPPNAAELEIENRGKQPLFYQATTAGFDETLPSSEVKEGLEILREFVDAKGAKLTSIKTGDEVRVKISLRTTNGKTVRDVAIVDLLPAGFEPDIASVRQPSLASTWKPDYTDIREDRVVFYGTVEGGLKTLVYSVRAVNPGKFAVPPLFAEAMYDRSVTAYKSQPPIEIGAR</sequence>
<dbReference type="Pfam" id="PF17973">
    <property type="entry name" value="bMG10"/>
    <property type="match status" value="1"/>
</dbReference>
<dbReference type="Pfam" id="PF01835">
    <property type="entry name" value="MG2"/>
    <property type="match status" value="1"/>
</dbReference>
<dbReference type="InterPro" id="IPR041203">
    <property type="entry name" value="Bact_A2M_MG5"/>
</dbReference>
<keyword evidence="7" id="KW-1185">Reference proteome</keyword>
<dbReference type="InterPro" id="IPR008930">
    <property type="entry name" value="Terpenoid_cyclase/PrenylTrfase"/>
</dbReference>
<dbReference type="Pfam" id="PF17972">
    <property type="entry name" value="bMG5"/>
    <property type="match status" value="1"/>
</dbReference>
<dbReference type="InterPro" id="IPR041246">
    <property type="entry name" value="Bact_MG10"/>
</dbReference>
<dbReference type="SUPFAM" id="SSF48239">
    <property type="entry name" value="Terpenoid cyclases/Protein prenyltransferases"/>
    <property type="match status" value="1"/>
</dbReference>
<evidence type="ECO:0000256" key="1">
    <source>
        <dbReference type="ARBA" id="ARBA00010556"/>
    </source>
</evidence>
<dbReference type="Pfam" id="PF11974">
    <property type="entry name" value="bMG3"/>
    <property type="match status" value="1"/>
</dbReference>
<dbReference type="InterPro" id="IPR021868">
    <property type="entry name" value="Alpha_2_Macroglob_MG3"/>
</dbReference>
<dbReference type="Proteomes" id="UP001198163">
    <property type="component" value="Unassembled WGS sequence"/>
</dbReference>
<reference evidence="6" key="1">
    <citation type="submission" date="2021-08" db="EMBL/GenBank/DDBJ databases">
        <title>Comparative analyses of Brucepasteria parasyntrophica and Teretinema zuelzerae.</title>
        <authorList>
            <person name="Song Y."/>
            <person name="Brune A."/>
        </authorList>
    </citation>
    <scope>NUCLEOTIDE SEQUENCE</scope>
    <source>
        <strain evidence="6">DSM 1903</strain>
    </source>
</reference>
<keyword evidence="3" id="KW-1133">Transmembrane helix</keyword>
<dbReference type="SMART" id="SM01360">
    <property type="entry name" value="A2M"/>
    <property type="match status" value="1"/>
</dbReference>
<dbReference type="Pfam" id="PF00207">
    <property type="entry name" value="A2M"/>
    <property type="match status" value="1"/>
</dbReference>
<dbReference type="EMBL" id="JAINWA010000003">
    <property type="protein sequence ID" value="MCD1655001.1"/>
    <property type="molecule type" value="Genomic_DNA"/>
</dbReference>
<keyword evidence="3" id="KW-0472">Membrane</keyword>
<comment type="caution">
    <text evidence="6">The sequence shown here is derived from an EMBL/GenBank/DDBJ whole genome shotgun (WGS) entry which is preliminary data.</text>
</comment>
<evidence type="ECO:0000313" key="7">
    <source>
        <dbReference type="Proteomes" id="UP001198163"/>
    </source>
</evidence>
<feature type="domain" description="Alpha-2-macroglobulin bait region" evidence="4">
    <location>
        <begin position="1048"/>
        <end position="1187"/>
    </location>
</feature>
<feature type="domain" description="Alpha-2-macroglobulin" evidence="5">
    <location>
        <begin position="1253"/>
        <end position="1343"/>
    </location>
</feature>
<name>A0AAE3JJ51_9SPIR</name>
<evidence type="ECO:0000256" key="3">
    <source>
        <dbReference type="SAM" id="Phobius"/>
    </source>
</evidence>
<dbReference type="Gene3D" id="2.60.40.1930">
    <property type="match status" value="1"/>
</dbReference>
<dbReference type="InterPro" id="IPR002890">
    <property type="entry name" value="MG2"/>
</dbReference>
<dbReference type="RefSeq" id="WP_230755723.1">
    <property type="nucleotide sequence ID" value="NZ_JAINWA010000003.1"/>
</dbReference>
<dbReference type="SMART" id="SM01359">
    <property type="entry name" value="A2M_N_2"/>
    <property type="match status" value="1"/>
</dbReference>
<feature type="transmembrane region" description="Helical" evidence="3">
    <location>
        <begin position="51"/>
        <end position="72"/>
    </location>
</feature>
<dbReference type="PANTHER" id="PTHR40094">
    <property type="entry name" value="ALPHA-2-MACROGLOBULIN HOMOLOG"/>
    <property type="match status" value="1"/>
</dbReference>
<dbReference type="Gene3D" id="1.50.10.20">
    <property type="match status" value="1"/>
</dbReference>
<protein>
    <submittedName>
        <fullName evidence="6">Alpha-2-macroglobulin</fullName>
    </submittedName>
</protein>
<evidence type="ECO:0000259" key="4">
    <source>
        <dbReference type="SMART" id="SM01359"/>
    </source>
</evidence>
<gene>
    <name evidence="6" type="ORF">K7J14_09850</name>
</gene>
<dbReference type="InterPro" id="IPR011625">
    <property type="entry name" value="A2M_N_BRD"/>
</dbReference>
<keyword evidence="2" id="KW-0732">Signal</keyword>
<accession>A0AAE3JJ51</accession>